<dbReference type="InterPro" id="IPR018062">
    <property type="entry name" value="HTH_AraC-typ_CS"/>
</dbReference>
<dbReference type="EMBL" id="JACOPS010000007">
    <property type="protein sequence ID" value="MBC5729159.1"/>
    <property type="molecule type" value="Genomic_DNA"/>
</dbReference>
<proteinExistence type="predicted"/>
<accession>A0ABR7HNS6</accession>
<dbReference type="PROSITE" id="PS00041">
    <property type="entry name" value="HTH_ARAC_FAMILY_1"/>
    <property type="match status" value="1"/>
</dbReference>
<name>A0ABR7HNS6_9FIRM</name>
<evidence type="ECO:0000313" key="6">
    <source>
        <dbReference type="Proteomes" id="UP000636755"/>
    </source>
</evidence>
<evidence type="ECO:0000313" key="5">
    <source>
        <dbReference type="EMBL" id="MBC5729159.1"/>
    </source>
</evidence>
<dbReference type="InterPro" id="IPR020449">
    <property type="entry name" value="Tscrpt_reg_AraC-type_HTH"/>
</dbReference>
<dbReference type="Proteomes" id="UP000636755">
    <property type="component" value="Unassembled WGS sequence"/>
</dbReference>
<dbReference type="Pfam" id="PF12833">
    <property type="entry name" value="HTH_18"/>
    <property type="match status" value="1"/>
</dbReference>
<evidence type="ECO:0000259" key="4">
    <source>
        <dbReference type="PROSITE" id="PS01124"/>
    </source>
</evidence>
<keyword evidence="3" id="KW-0804">Transcription</keyword>
<gene>
    <name evidence="5" type="ORF">H8R91_11625</name>
</gene>
<keyword evidence="1" id="KW-0805">Transcription regulation</keyword>
<evidence type="ECO:0000256" key="2">
    <source>
        <dbReference type="ARBA" id="ARBA00023125"/>
    </source>
</evidence>
<evidence type="ECO:0000256" key="3">
    <source>
        <dbReference type="ARBA" id="ARBA00023163"/>
    </source>
</evidence>
<reference evidence="5 6" key="1">
    <citation type="submission" date="2020-08" db="EMBL/GenBank/DDBJ databases">
        <title>Genome public.</title>
        <authorList>
            <person name="Liu C."/>
            <person name="Sun Q."/>
        </authorList>
    </citation>
    <scope>NUCLEOTIDE SEQUENCE [LARGE SCALE GENOMIC DNA]</scope>
    <source>
        <strain evidence="5 6">NSJ-71</strain>
    </source>
</reference>
<dbReference type="InterPro" id="IPR009057">
    <property type="entry name" value="Homeodomain-like_sf"/>
</dbReference>
<organism evidence="5 6">
    <name type="scientific">Ruminococcus intestinalis</name>
    <dbReference type="NCBI Taxonomy" id="2763066"/>
    <lineage>
        <taxon>Bacteria</taxon>
        <taxon>Bacillati</taxon>
        <taxon>Bacillota</taxon>
        <taxon>Clostridia</taxon>
        <taxon>Eubacteriales</taxon>
        <taxon>Oscillospiraceae</taxon>
        <taxon>Ruminococcus</taxon>
    </lineage>
</organism>
<dbReference type="PANTHER" id="PTHR43280">
    <property type="entry name" value="ARAC-FAMILY TRANSCRIPTIONAL REGULATOR"/>
    <property type="match status" value="1"/>
</dbReference>
<keyword evidence="6" id="KW-1185">Reference proteome</keyword>
<dbReference type="Gene3D" id="1.10.10.60">
    <property type="entry name" value="Homeodomain-like"/>
    <property type="match status" value="2"/>
</dbReference>
<dbReference type="SMART" id="SM00342">
    <property type="entry name" value="HTH_ARAC"/>
    <property type="match status" value="1"/>
</dbReference>
<evidence type="ECO:0000256" key="1">
    <source>
        <dbReference type="ARBA" id="ARBA00023015"/>
    </source>
</evidence>
<dbReference type="PROSITE" id="PS01124">
    <property type="entry name" value="HTH_ARAC_FAMILY_2"/>
    <property type="match status" value="1"/>
</dbReference>
<dbReference type="PRINTS" id="PR00032">
    <property type="entry name" value="HTHARAC"/>
</dbReference>
<comment type="caution">
    <text evidence="5">The sequence shown here is derived from an EMBL/GenBank/DDBJ whole genome shotgun (WGS) entry which is preliminary data.</text>
</comment>
<protein>
    <submittedName>
        <fullName evidence="5">Helix-turn-helix transcriptional regulator</fullName>
    </submittedName>
</protein>
<dbReference type="InterPro" id="IPR018060">
    <property type="entry name" value="HTH_AraC"/>
</dbReference>
<dbReference type="RefSeq" id="WP_186936364.1">
    <property type="nucleotide sequence ID" value="NZ_JACOPS010000007.1"/>
</dbReference>
<dbReference type="Gene3D" id="2.60.120.10">
    <property type="entry name" value="Jelly Rolls"/>
    <property type="match status" value="1"/>
</dbReference>
<feature type="domain" description="HTH araC/xylS-type" evidence="4">
    <location>
        <begin position="163"/>
        <end position="262"/>
    </location>
</feature>
<dbReference type="SUPFAM" id="SSF46689">
    <property type="entry name" value="Homeodomain-like"/>
    <property type="match status" value="2"/>
</dbReference>
<sequence>MEKYNKYNIQAAHNILNGKYHFSKKYSIIALNQNIPALYYVLKGSGILWIDKIKYDITEMQSIFVRPNVEATFECGDDNCELLYVFFTGVDYMWLISHTAFTSGLYVTPPIELPDVEKLFNITVDGKGDIYQNARINARMCYLLSYYIQYFPAVNEEFNHYVLSAAKYIELNYRNSSFTATDVSNYLKLDRSYLYKLFKSEMGMSVHDYINKLRISRASSLLATSNLTIKDVASESGFADQMYFSRLFKKKKNLTPSQYRSYFKDSQQDDI</sequence>
<dbReference type="SUPFAM" id="SSF51182">
    <property type="entry name" value="RmlC-like cupins"/>
    <property type="match status" value="1"/>
</dbReference>
<dbReference type="PANTHER" id="PTHR43280:SF2">
    <property type="entry name" value="HTH-TYPE TRANSCRIPTIONAL REGULATOR EXSA"/>
    <property type="match status" value="1"/>
</dbReference>
<keyword evidence="2" id="KW-0238">DNA-binding</keyword>
<dbReference type="InterPro" id="IPR011051">
    <property type="entry name" value="RmlC_Cupin_sf"/>
</dbReference>
<dbReference type="InterPro" id="IPR014710">
    <property type="entry name" value="RmlC-like_jellyroll"/>
</dbReference>